<proteinExistence type="predicted"/>
<reference evidence="1" key="1">
    <citation type="submission" date="2014-09" db="EMBL/GenBank/DDBJ databases">
        <authorList>
            <person name="Magalhaes I.L.F."/>
            <person name="Oliveira U."/>
            <person name="Santos F.R."/>
            <person name="Vidigal T.H.D.A."/>
            <person name="Brescovit A.D."/>
            <person name="Santos A.J."/>
        </authorList>
    </citation>
    <scope>NUCLEOTIDE SEQUENCE</scope>
    <source>
        <tissue evidence="1">Shoot tissue taken approximately 20 cm above the soil surface</tissue>
    </source>
</reference>
<evidence type="ECO:0000313" key="1">
    <source>
        <dbReference type="EMBL" id="JAD91124.1"/>
    </source>
</evidence>
<reference evidence="1" key="2">
    <citation type="journal article" date="2015" name="Data Brief">
        <title>Shoot transcriptome of the giant reed, Arundo donax.</title>
        <authorList>
            <person name="Barrero R.A."/>
            <person name="Guerrero F.D."/>
            <person name="Moolhuijzen P."/>
            <person name="Goolsby J.A."/>
            <person name="Tidwell J."/>
            <person name="Bellgard S.E."/>
            <person name="Bellgard M.I."/>
        </authorList>
    </citation>
    <scope>NUCLEOTIDE SEQUENCE</scope>
    <source>
        <tissue evidence="1">Shoot tissue taken approximately 20 cm above the soil surface</tissue>
    </source>
</reference>
<name>A0A0A9DRG1_ARUDO</name>
<sequence>MGAQPMPSDSSSYYKNLVPGYSPSCALNSLFFSRLTWFVIGG</sequence>
<accession>A0A0A9DRG1</accession>
<protein>
    <submittedName>
        <fullName evidence="1">Pp2c-1</fullName>
    </submittedName>
</protein>
<organism evidence="1">
    <name type="scientific">Arundo donax</name>
    <name type="common">Giant reed</name>
    <name type="synonym">Donax arundinaceus</name>
    <dbReference type="NCBI Taxonomy" id="35708"/>
    <lineage>
        <taxon>Eukaryota</taxon>
        <taxon>Viridiplantae</taxon>
        <taxon>Streptophyta</taxon>
        <taxon>Embryophyta</taxon>
        <taxon>Tracheophyta</taxon>
        <taxon>Spermatophyta</taxon>
        <taxon>Magnoliopsida</taxon>
        <taxon>Liliopsida</taxon>
        <taxon>Poales</taxon>
        <taxon>Poaceae</taxon>
        <taxon>PACMAD clade</taxon>
        <taxon>Arundinoideae</taxon>
        <taxon>Arundineae</taxon>
        <taxon>Arundo</taxon>
    </lineage>
</organism>
<dbReference type="EMBL" id="GBRH01206771">
    <property type="protein sequence ID" value="JAD91124.1"/>
    <property type="molecule type" value="Transcribed_RNA"/>
</dbReference>
<dbReference type="AlphaFoldDB" id="A0A0A9DRG1"/>